<dbReference type="InterPro" id="IPR035895">
    <property type="entry name" value="HPr-like_sf"/>
</dbReference>
<accession>A0ABT4YTN1</accession>
<dbReference type="InterPro" id="IPR016910">
    <property type="entry name" value="UCP029195_PTS_EIIA2"/>
</dbReference>
<keyword evidence="4" id="KW-1185">Reference proteome</keyword>
<sequence length="262" mass="29053">MRIERRITFIIGTEGFAAWKLNRLKTLSSYFRSVVILKNISNGGSANAEHTLQVISIGSQCNQLCQLWIEGSDAELACMVLTDFIADQFEIVNTSHKKTEEFSYSVIEKHPTFSLPFSITYGYKEIPSSTSMEKYALISKLCSMLNARHAQPLFDAMVQREAISSTCIGNGIALPHIIVEGVSQPSMAIIKLTTPVDWYSKRGNINTVIGIAIPTPAEMPIIKACTQLTRQLLNKEFCHLITSTTEPEALKAILLHIMAKNG</sequence>
<keyword evidence="1 3" id="KW-0813">Transport</keyword>
<dbReference type="CDD" id="cd00211">
    <property type="entry name" value="PTS_IIA_fru"/>
    <property type="match status" value="1"/>
</dbReference>
<dbReference type="PIRSF" id="PIRSF029195">
    <property type="entry name" value="UCP029195_PTS_EIIA2"/>
    <property type="match status" value="1"/>
</dbReference>
<feature type="domain" description="PTS EIIA type-2" evidence="2">
    <location>
        <begin position="112"/>
        <end position="257"/>
    </location>
</feature>
<comment type="caution">
    <text evidence="3">The sequence shown here is derived from an EMBL/GenBank/DDBJ whole genome shotgun (WGS) entry which is preliminary data.</text>
</comment>
<dbReference type="Pfam" id="PF00359">
    <property type="entry name" value="PTS_EIIA_2"/>
    <property type="match status" value="1"/>
</dbReference>
<dbReference type="RefSeq" id="WP_272138160.1">
    <property type="nucleotide sequence ID" value="NZ_JAQLOI010000003.1"/>
</dbReference>
<dbReference type="Gene3D" id="3.30.1340.10">
    <property type="entry name" value="HPr-like"/>
    <property type="match status" value="1"/>
</dbReference>
<dbReference type="SUPFAM" id="SSF55594">
    <property type="entry name" value="HPr-like"/>
    <property type="match status" value="1"/>
</dbReference>
<evidence type="ECO:0000313" key="3">
    <source>
        <dbReference type="EMBL" id="MDB1124924.1"/>
    </source>
</evidence>
<dbReference type="InterPro" id="IPR051541">
    <property type="entry name" value="PTS_SugarTrans_NitroReg"/>
</dbReference>
<name>A0ABT4YTN1_9VIBR</name>
<dbReference type="EMBL" id="JAQLOI010000003">
    <property type="protein sequence ID" value="MDB1124924.1"/>
    <property type="molecule type" value="Genomic_DNA"/>
</dbReference>
<evidence type="ECO:0000313" key="4">
    <source>
        <dbReference type="Proteomes" id="UP001210678"/>
    </source>
</evidence>
<proteinExistence type="predicted"/>
<dbReference type="InterPro" id="IPR002178">
    <property type="entry name" value="PTS_EIIA_type-2_dom"/>
</dbReference>
<evidence type="ECO:0000256" key="1">
    <source>
        <dbReference type="ARBA" id="ARBA00022597"/>
    </source>
</evidence>
<protein>
    <submittedName>
        <fullName evidence="3">PTS sugar transporter subunit IIA</fullName>
    </submittedName>
</protein>
<reference evidence="3 4" key="1">
    <citation type="submission" date="2023-01" db="EMBL/GenBank/DDBJ databases">
        <title>Vibrio sp. KJ40-1 sp.nov, isolated from marine algae.</title>
        <authorList>
            <person name="Butt M."/>
            <person name="Kim J.M.J."/>
            <person name="Jeon C.O.C."/>
        </authorList>
    </citation>
    <scope>NUCLEOTIDE SEQUENCE [LARGE SCALE GENOMIC DNA]</scope>
    <source>
        <strain evidence="3 4">KJ40-1</strain>
    </source>
</reference>
<dbReference type="SUPFAM" id="SSF55804">
    <property type="entry name" value="Phoshotransferase/anion transport protein"/>
    <property type="match status" value="1"/>
</dbReference>
<dbReference type="Proteomes" id="UP001210678">
    <property type="component" value="Unassembled WGS sequence"/>
</dbReference>
<gene>
    <name evidence="3" type="ORF">PGX00_15305</name>
</gene>
<dbReference type="InterPro" id="IPR016152">
    <property type="entry name" value="PTrfase/Anion_transptr"/>
</dbReference>
<dbReference type="PROSITE" id="PS51094">
    <property type="entry name" value="PTS_EIIA_TYPE_2"/>
    <property type="match status" value="1"/>
</dbReference>
<keyword evidence="1 3" id="KW-0762">Sugar transport</keyword>
<dbReference type="PANTHER" id="PTHR47738">
    <property type="entry name" value="PTS SYSTEM FRUCTOSE-LIKE EIIA COMPONENT-RELATED"/>
    <property type="match status" value="1"/>
</dbReference>
<dbReference type="Gene3D" id="3.40.930.10">
    <property type="entry name" value="Mannitol-specific EII, Chain A"/>
    <property type="match status" value="1"/>
</dbReference>
<evidence type="ECO:0000259" key="2">
    <source>
        <dbReference type="PROSITE" id="PS51094"/>
    </source>
</evidence>
<organism evidence="3 4">
    <name type="scientific">Vibrio algarum</name>
    <dbReference type="NCBI Taxonomy" id="3020714"/>
    <lineage>
        <taxon>Bacteria</taxon>
        <taxon>Pseudomonadati</taxon>
        <taxon>Pseudomonadota</taxon>
        <taxon>Gammaproteobacteria</taxon>
        <taxon>Vibrionales</taxon>
        <taxon>Vibrionaceae</taxon>
        <taxon>Vibrio</taxon>
    </lineage>
</organism>